<name>A0A016T858_9BILA</name>
<dbReference type="EMBL" id="JARK01001463">
    <property type="protein sequence ID" value="EYB98836.1"/>
    <property type="molecule type" value="Genomic_DNA"/>
</dbReference>
<gene>
    <name evidence="1" type="primary">Acey_s0127.g1372</name>
    <name evidence="1" type="ORF">Y032_0127g1372</name>
</gene>
<evidence type="ECO:0000313" key="1">
    <source>
        <dbReference type="EMBL" id="EYB98836.1"/>
    </source>
</evidence>
<dbReference type="Proteomes" id="UP000024635">
    <property type="component" value="Unassembled WGS sequence"/>
</dbReference>
<comment type="caution">
    <text evidence="1">The sequence shown here is derived from an EMBL/GenBank/DDBJ whole genome shotgun (WGS) entry which is preliminary data.</text>
</comment>
<proteinExistence type="predicted"/>
<dbReference type="AlphaFoldDB" id="A0A016T858"/>
<accession>A0A016T858</accession>
<organism evidence="1 2">
    <name type="scientific">Ancylostoma ceylanicum</name>
    <dbReference type="NCBI Taxonomy" id="53326"/>
    <lineage>
        <taxon>Eukaryota</taxon>
        <taxon>Metazoa</taxon>
        <taxon>Ecdysozoa</taxon>
        <taxon>Nematoda</taxon>
        <taxon>Chromadorea</taxon>
        <taxon>Rhabditida</taxon>
        <taxon>Rhabditina</taxon>
        <taxon>Rhabditomorpha</taxon>
        <taxon>Strongyloidea</taxon>
        <taxon>Ancylostomatidae</taxon>
        <taxon>Ancylostomatinae</taxon>
        <taxon>Ancylostoma</taxon>
    </lineage>
</organism>
<reference evidence="2" key="1">
    <citation type="journal article" date="2015" name="Nat. Genet.">
        <title>The genome and transcriptome of the zoonotic hookworm Ancylostoma ceylanicum identify infection-specific gene families.</title>
        <authorList>
            <person name="Schwarz E.M."/>
            <person name="Hu Y."/>
            <person name="Antoshechkin I."/>
            <person name="Miller M.M."/>
            <person name="Sternberg P.W."/>
            <person name="Aroian R.V."/>
        </authorList>
    </citation>
    <scope>NUCLEOTIDE SEQUENCE</scope>
    <source>
        <strain evidence="2">HY135</strain>
    </source>
</reference>
<sequence length="89" mass="10069">METIDTVNASLIVTDAHSVDGAFVARVYATLRNYPTRFCTTTRAKTSHVEQRSPVTLSRMRCGTKYDRFRLVAPSFDNVALRRGLRCDL</sequence>
<protein>
    <submittedName>
        <fullName evidence="1">Uncharacterized protein</fullName>
    </submittedName>
</protein>
<keyword evidence="2" id="KW-1185">Reference proteome</keyword>
<evidence type="ECO:0000313" key="2">
    <source>
        <dbReference type="Proteomes" id="UP000024635"/>
    </source>
</evidence>